<dbReference type="GO" id="GO:0004514">
    <property type="term" value="F:nicotinate-nucleotide diphosphorylase (carboxylating) activity"/>
    <property type="evidence" value="ECO:0007669"/>
    <property type="project" value="InterPro"/>
</dbReference>
<keyword evidence="3" id="KW-0328">Glycosyltransferase</keyword>
<keyword evidence="3" id="KW-0808">Transferase</keyword>
<name>A0A7L1SA04_9PASS</name>
<sequence length="89" mass="9473">IECSRADEALEAAGAGADIILVDKLSPQMSPKIRRGTNKGFPHRSYLQQRSMGGSVLGTLPHFLGPHIDVVSMGCLIHSSSALDFALQV</sequence>
<accession>A0A7L1SA04</accession>
<organism evidence="5 6">
    <name type="scientific">Helopsaltes ochotensis</name>
    <name type="common">Middendorff's grasshopper-warbler</name>
    <dbReference type="NCBI Taxonomy" id="3150915"/>
    <lineage>
        <taxon>Eukaryota</taxon>
        <taxon>Metazoa</taxon>
        <taxon>Chordata</taxon>
        <taxon>Craniata</taxon>
        <taxon>Vertebrata</taxon>
        <taxon>Euteleostomi</taxon>
        <taxon>Archelosauria</taxon>
        <taxon>Archosauria</taxon>
        <taxon>Dinosauria</taxon>
        <taxon>Saurischia</taxon>
        <taxon>Theropoda</taxon>
        <taxon>Coelurosauria</taxon>
        <taxon>Aves</taxon>
        <taxon>Neognathae</taxon>
        <taxon>Neoaves</taxon>
        <taxon>Telluraves</taxon>
        <taxon>Australaves</taxon>
        <taxon>Passeriformes</taxon>
        <taxon>Sylvioidea</taxon>
        <taxon>Locustellidae</taxon>
        <taxon>Helopsaltes</taxon>
    </lineage>
</organism>
<dbReference type="Pfam" id="PF01729">
    <property type="entry name" value="QRPTase_C"/>
    <property type="match status" value="1"/>
</dbReference>
<evidence type="ECO:0000256" key="3">
    <source>
        <dbReference type="ARBA" id="ARBA00022676"/>
    </source>
</evidence>
<dbReference type="AlphaFoldDB" id="A0A7L1SA04"/>
<comment type="caution">
    <text evidence="5">The sequence shown here is derived from an EMBL/GenBank/DDBJ whole genome shotgun (WGS) entry which is preliminary data.</text>
</comment>
<dbReference type="SUPFAM" id="SSF51690">
    <property type="entry name" value="Nicotinate/Quinolinate PRTase C-terminal domain-like"/>
    <property type="match status" value="1"/>
</dbReference>
<reference evidence="6" key="1">
    <citation type="submission" date="2019-09" db="EMBL/GenBank/DDBJ databases">
        <title>Bird 10,000 Genomes (B10K) Project - Family phase.</title>
        <authorList>
            <person name="Zhang G."/>
        </authorList>
    </citation>
    <scope>NUCLEOTIDE SEQUENCE [LARGE SCALE GENOMIC DNA]</scope>
</reference>
<evidence type="ECO:0000313" key="5">
    <source>
        <dbReference type="EMBL" id="NXO46195.1"/>
    </source>
</evidence>
<keyword evidence="6" id="KW-1185">Reference proteome</keyword>
<dbReference type="InterPro" id="IPR036068">
    <property type="entry name" value="Nicotinate_pribotase-like_C"/>
</dbReference>
<protein>
    <submittedName>
        <fullName evidence="5">NADC pyrophosphorylase</fullName>
    </submittedName>
</protein>
<dbReference type="OrthoDB" id="10067394at2759"/>
<dbReference type="GO" id="GO:0009435">
    <property type="term" value="P:NAD+ biosynthetic process"/>
    <property type="evidence" value="ECO:0007669"/>
    <property type="project" value="UniProtKB-UniPathway"/>
</dbReference>
<feature type="domain" description="Quinolinate phosphoribosyl transferase C-terminal" evidence="4">
    <location>
        <begin position="1"/>
        <end position="88"/>
    </location>
</feature>
<comment type="pathway">
    <text evidence="1">Cofactor biosynthesis; NAD(+) biosynthesis.</text>
</comment>
<comment type="similarity">
    <text evidence="2">Belongs to the NadC/ModD family.</text>
</comment>
<dbReference type="GO" id="GO:0005737">
    <property type="term" value="C:cytoplasm"/>
    <property type="evidence" value="ECO:0007669"/>
    <property type="project" value="TreeGrafter"/>
</dbReference>
<dbReference type="Gene3D" id="3.20.20.70">
    <property type="entry name" value="Aldolase class I"/>
    <property type="match status" value="1"/>
</dbReference>
<proteinExistence type="inferred from homology"/>
<evidence type="ECO:0000259" key="4">
    <source>
        <dbReference type="Pfam" id="PF01729"/>
    </source>
</evidence>
<dbReference type="InterPro" id="IPR013785">
    <property type="entry name" value="Aldolase_TIM"/>
</dbReference>
<dbReference type="GO" id="GO:0034213">
    <property type="term" value="P:quinolinate catabolic process"/>
    <property type="evidence" value="ECO:0007669"/>
    <property type="project" value="TreeGrafter"/>
</dbReference>
<dbReference type="PANTHER" id="PTHR32179">
    <property type="entry name" value="NICOTINATE-NUCLEOTIDE PYROPHOSPHORYLASE [CARBOXYLATING]"/>
    <property type="match status" value="1"/>
</dbReference>
<feature type="non-terminal residue" evidence="5">
    <location>
        <position position="1"/>
    </location>
</feature>
<feature type="non-terminal residue" evidence="5">
    <location>
        <position position="89"/>
    </location>
</feature>
<dbReference type="PANTHER" id="PTHR32179:SF3">
    <property type="entry name" value="NICOTINATE-NUCLEOTIDE PYROPHOSPHORYLASE [CARBOXYLATING]"/>
    <property type="match status" value="1"/>
</dbReference>
<evidence type="ECO:0000313" key="6">
    <source>
        <dbReference type="Proteomes" id="UP000572057"/>
    </source>
</evidence>
<dbReference type="Proteomes" id="UP000572057">
    <property type="component" value="Unassembled WGS sequence"/>
</dbReference>
<evidence type="ECO:0000256" key="1">
    <source>
        <dbReference type="ARBA" id="ARBA00004790"/>
    </source>
</evidence>
<gene>
    <name evidence="5" type="primary">Qprt_1</name>
    <name evidence="5" type="ORF">LOCOCH_R04339</name>
</gene>
<dbReference type="InterPro" id="IPR027277">
    <property type="entry name" value="NadC/ModD"/>
</dbReference>
<dbReference type="InterPro" id="IPR002638">
    <property type="entry name" value="Quinolinate_PRibosylTrfase_C"/>
</dbReference>
<evidence type="ECO:0000256" key="2">
    <source>
        <dbReference type="ARBA" id="ARBA00009400"/>
    </source>
</evidence>
<dbReference type="EMBL" id="VXBM01003346">
    <property type="protein sequence ID" value="NXO46195.1"/>
    <property type="molecule type" value="Genomic_DNA"/>
</dbReference>
<dbReference type="UniPathway" id="UPA00253"/>